<keyword evidence="2" id="KW-1185">Reference proteome</keyword>
<dbReference type="RefSeq" id="YP_009151646.1">
    <property type="nucleotide sequence ID" value="NC_027374.1"/>
</dbReference>
<evidence type="ECO:0000313" key="2">
    <source>
        <dbReference type="Proteomes" id="UP000030207"/>
    </source>
</evidence>
<dbReference type="GeneID" id="24608058"/>
<dbReference type="Proteomes" id="UP000030207">
    <property type="component" value="Segment"/>
</dbReference>
<gene>
    <name evidence="1" type="ORF">CPT_Moonbeam83</name>
</gene>
<dbReference type="EMBL" id="KM236246">
    <property type="protein sequence ID" value="AIW03481.1"/>
    <property type="molecule type" value="Genomic_DNA"/>
</dbReference>
<sequence>MSFLRHLLPAWKRGIEDKRSANAAILAAVDRELKDTEQETIKSKLLMSLNSSEGEWLDQYGKLFGLLRKENETDETYRNRIIAYILLKRGTIPAIKAAIQEFLGDYGDYIEIYEPYKNVFTLNKSKLNGPDHFLGEYYRVAVIDIKISRPFPIGIIDVINEFKPAGVTFRLTYQPNTYNDNAEVVKVPFADSQVLPFEKHVRIMHGMNASINGHMNMTNTSKTGTNNGLFQLNDSKLNSLDRLAGSLAAANSMYNLATYSISDLAFTNETSMADVLTTSTQMSSDFYTKTGSIDSQYAAQELNNSISNYLYFTMDVATHFSLQYSKFLKEVEPSGVYTKETYASLMGGAYLQHSLSVVTSTNIPYRLQVLNMETASWEDIEKGNASTQYKTNTASLGDTANYLSDQGIMFTRLKFFPEPGVAISTYSGIDSPDGAYSVILDGDSVDDQSADIILSGGYQKAGVPYDVRVNFFELGFTKEIAVRPTVTVFDGTATHGRIVTEAP</sequence>
<accession>A0A0A0RSJ3</accession>
<organism evidence="1 2">
    <name type="scientific">Bacillus phage Moonbeam</name>
    <dbReference type="NCBI Taxonomy" id="1540091"/>
    <lineage>
        <taxon>Viruses</taxon>
        <taxon>Duplodnaviria</taxon>
        <taxon>Heunggongvirae</taxon>
        <taxon>Uroviricota</taxon>
        <taxon>Caudoviricetes</taxon>
        <taxon>Herelleviridae</taxon>
        <taxon>Bastillevirinae</taxon>
        <taxon>Moonbeamvirus</taxon>
        <taxon>Moonbeamvirus moonbeam</taxon>
    </lineage>
</organism>
<dbReference type="KEGG" id="vg:24608058"/>
<name>A0A0A0RSJ3_9CAUD</name>
<proteinExistence type="predicted"/>
<evidence type="ECO:0000313" key="1">
    <source>
        <dbReference type="EMBL" id="AIW03481.1"/>
    </source>
</evidence>
<reference evidence="1 2" key="1">
    <citation type="submission" date="2014-07" db="EMBL/GenBank/DDBJ databases">
        <title>Complete Genome of Bacillus megaterium Myophage Moonbeam.</title>
        <authorList>
            <person name="Cadungog J.N."/>
            <person name="Khatemi B.E."/>
            <person name="Hernandez A.C."/>
            <person name="Everett G.F.K."/>
        </authorList>
    </citation>
    <scope>NUCLEOTIDE SEQUENCE [LARGE SCALE GENOMIC DNA]</scope>
</reference>
<dbReference type="OrthoDB" id="5058at10239"/>
<protein>
    <submittedName>
        <fullName evidence="1">Baseplate protein</fullName>
    </submittedName>
</protein>